<dbReference type="EMBL" id="DYUE01000210">
    <property type="protein sequence ID" value="HJG91866.1"/>
    <property type="molecule type" value="Genomic_DNA"/>
</dbReference>
<feature type="domain" description="Fibronectin type III-like" evidence="4">
    <location>
        <begin position="728"/>
        <end position="803"/>
    </location>
</feature>
<protein>
    <submittedName>
        <fullName evidence="5">Glycoside hydrolase family 3 C-terminal domain-containing protein</fullName>
    </submittedName>
</protein>
<dbReference type="InterPro" id="IPR001764">
    <property type="entry name" value="Glyco_hydro_3_N"/>
</dbReference>
<dbReference type="Gene3D" id="2.60.120.380">
    <property type="match status" value="1"/>
</dbReference>
<dbReference type="SUPFAM" id="SSF51445">
    <property type="entry name" value="(Trans)glycosidases"/>
    <property type="match status" value="1"/>
</dbReference>
<dbReference type="PANTHER" id="PTHR42721:SF3">
    <property type="entry name" value="BETA-D-XYLOSIDASE 5-RELATED"/>
    <property type="match status" value="1"/>
</dbReference>
<reference evidence="5" key="2">
    <citation type="submission" date="2021-09" db="EMBL/GenBank/DDBJ databases">
        <authorList>
            <person name="Gilroy R."/>
        </authorList>
    </citation>
    <scope>NUCLEOTIDE SEQUENCE</scope>
    <source>
        <strain evidence="5">ChiGjej5B5-22894</strain>
    </source>
</reference>
<dbReference type="SMART" id="SM01217">
    <property type="entry name" value="Fn3_like"/>
    <property type="match status" value="1"/>
</dbReference>
<gene>
    <name evidence="5" type="ORF">K8V81_09075</name>
</gene>
<dbReference type="InterPro" id="IPR008999">
    <property type="entry name" value="Actin-crosslinking"/>
</dbReference>
<evidence type="ECO:0000313" key="5">
    <source>
        <dbReference type="EMBL" id="HJG91866.1"/>
    </source>
</evidence>
<proteinExistence type="inferred from homology"/>
<dbReference type="Gene3D" id="3.20.20.300">
    <property type="entry name" value="Glycoside hydrolase, family 3, N-terminal domain"/>
    <property type="match status" value="1"/>
</dbReference>
<accession>A0A921SXJ9</accession>
<name>A0A921SXJ9_9MICO</name>
<dbReference type="SUPFAM" id="SSF52279">
    <property type="entry name" value="Beta-D-glucan exohydrolase, C-terminal domain"/>
    <property type="match status" value="1"/>
</dbReference>
<dbReference type="GO" id="GO:0009044">
    <property type="term" value="F:xylan 1,4-beta-xylosidase activity"/>
    <property type="evidence" value="ECO:0007669"/>
    <property type="project" value="InterPro"/>
</dbReference>
<evidence type="ECO:0000256" key="2">
    <source>
        <dbReference type="ARBA" id="ARBA00022729"/>
    </source>
</evidence>
<dbReference type="InterPro" id="IPR017853">
    <property type="entry name" value="GH"/>
</dbReference>
<dbReference type="PANTHER" id="PTHR42721">
    <property type="entry name" value="SUGAR HYDROLASE-RELATED"/>
    <property type="match status" value="1"/>
</dbReference>
<dbReference type="PRINTS" id="PR00133">
    <property type="entry name" value="GLHYDRLASE3"/>
</dbReference>
<keyword evidence="2" id="KW-0732">Signal</keyword>
<keyword evidence="3 5" id="KW-0378">Hydrolase</keyword>
<dbReference type="Pfam" id="PF01915">
    <property type="entry name" value="Glyco_hydro_3_C"/>
    <property type="match status" value="1"/>
</dbReference>
<dbReference type="Proteomes" id="UP000742460">
    <property type="component" value="Unassembled WGS sequence"/>
</dbReference>
<evidence type="ECO:0000256" key="3">
    <source>
        <dbReference type="ARBA" id="ARBA00022801"/>
    </source>
</evidence>
<reference evidence="5" key="1">
    <citation type="journal article" date="2021" name="PeerJ">
        <title>Extensive microbial diversity within the chicken gut microbiome revealed by metagenomics and culture.</title>
        <authorList>
            <person name="Gilroy R."/>
            <person name="Ravi A."/>
            <person name="Getino M."/>
            <person name="Pursley I."/>
            <person name="Horton D.L."/>
            <person name="Alikhan N.F."/>
            <person name="Baker D."/>
            <person name="Gharbi K."/>
            <person name="Hall N."/>
            <person name="Watson M."/>
            <person name="Adriaenssens E.M."/>
            <person name="Foster-Nyarko E."/>
            <person name="Jarju S."/>
            <person name="Secka A."/>
            <person name="Antonio M."/>
            <person name="Oren A."/>
            <person name="Chaudhuri R.R."/>
            <person name="La Ragione R."/>
            <person name="Hildebrand F."/>
            <person name="Pallen M.J."/>
        </authorList>
    </citation>
    <scope>NUCLEOTIDE SEQUENCE</scope>
    <source>
        <strain evidence="5">ChiGjej5B5-22894</strain>
    </source>
</reference>
<dbReference type="InterPro" id="IPR036881">
    <property type="entry name" value="Glyco_hydro_3_C_sf"/>
</dbReference>
<evidence type="ECO:0000256" key="1">
    <source>
        <dbReference type="ARBA" id="ARBA00005336"/>
    </source>
</evidence>
<evidence type="ECO:0000259" key="4">
    <source>
        <dbReference type="SMART" id="SM01217"/>
    </source>
</evidence>
<dbReference type="Gene3D" id="3.40.50.1700">
    <property type="entry name" value="Glycoside hydrolase family 3 C-terminal domain"/>
    <property type="match status" value="1"/>
</dbReference>
<comment type="caution">
    <text evidence="5">The sequence shown here is derived from an EMBL/GenBank/DDBJ whole genome shotgun (WGS) entry which is preliminary data.</text>
</comment>
<dbReference type="Gene3D" id="2.60.40.10">
    <property type="entry name" value="Immunoglobulins"/>
    <property type="match status" value="1"/>
</dbReference>
<dbReference type="InterPro" id="IPR044993">
    <property type="entry name" value="BXL"/>
</dbReference>
<evidence type="ECO:0000313" key="6">
    <source>
        <dbReference type="Proteomes" id="UP000742460"/>
    </source>
</evidence>
<dbReference type="GO" id="GO:0045493">
    <property type="term" value="P:xylan catabolic process"/>
    <property type="evidence" value="ECO:0007669"/>
    <property type="project" value="InterPro"/>
</dbReference>
<dbReference type="InterPro" id="IPR036962">
    <property type="entry name" value="Glyco_hydro_3_N_sf"/>
</dbReference>
<sequence>MAHTPPPTWLGSRARLESVDARRLERARSLVGAMTLEEKLPFLHQHSSGVERLGIGPFSTGTEALHGVAWRGPAVTYPQPVGLAASWDPVLLEAVGTQIAREVRVHHEHENPASLNVWAPVVNALRHPLWGRTEEGLSEDPLLNAQLGTAIARGLRGEGETWSTVPTLKHFLAYSNETDRAATSSSMPPRVLHEYELPGFEEPLAGGAAGAVMLAYNLVDGVPAHLSPLVNSHLRALVADPDLLFVVSDAGAPTNLITIQDVAADLTEAVAAMLRAGVDSFTDHGEDSEPTIRAARKALERGLLEERHVDQAVVRQLVARARTGEFDDAAPSLPRFAQAEAIALSEEAASRSAVLLHHQHGTLPARPGERIAVLGHLGGTVLRDWYSGELIDPVPLAEALMAGHDGPVVHAPCLDVVALHEGQFTLRRRRDGVLCVGPMPSGAEHSEPVTFEVIDHGLDIISLRDRRTGRLLAPDAAGYLRTEAERVGGWIVQETFRRMREADGTVRLQHVGTGRWVRREHRSGKLLLGGHDPLQSTRWTWQVMSSRQDQARDAIDGADLVIVVAGNDPHVHGRETEDRAMLSLMNPDVELLELLADLPTGARSTLLILSSYPYDLAGHAGTADAVIWSSHAGARLGPALSSLLLGRKEFSGRLAQAWVTEESLADILEYDVISSASTYLYGQEASFPFGHGLSLEPTRWTQPAPRRSPTGAHISVTLTREAQLPAHEVVQVYASAGQEQYPDGVGTVPVRRLVATEVVEVPARGARQVEIEVPLSRCALWCEQTGSFVEPTGPVRFHLARSAQNIVATAVV</sequence>
<dbReference type="SUPFAM" id="SSF50405">
    <property type="entry name" value="Actin-crosslinking proteins"/>
    <property type="match status" value="1"/>
</dbReference>
<organism evidence="5 6">
    <name type="scientific">Brachybacterium massiliense</name>
    <dbReference type="NCBI Taxonomy" id="1755098"/>
    <lineage>
        <taxon>Bacteria</taxon>
        <taxon>Bacillati</taxon>
        <taxon>Actinomycetota</taxon>
        <taxon>Actinomycetes</taxon>
        <taxon>Micrococcales</taxon>
        <taxon>Dermabacteraceae</taxon>
        <taxon>Brachybacterium</taxon>
    </lineage>
</organism>
<dbReference type="Pfam" id="PF00933">
    <property type="entry name" value="Glyco_hydro_3"/>
    <property type="match status" value="1"/>
</dbReference>
<dbReference type="GO" id="GO:0046556">
    <property type="term" value="F:alpha-L-arabinofuranosidase activity"/>
    <property type="evidence" value="ECO:0007669"/>
    <property type="project" value="TreeGrafter"/>
</dbReference>
<comment type="similarity">
    <text evidence="1">Belongs to the glycosyl hydrolase 3 family.</text>
</comment>
<dbReference type="Pfam" id="PF14310">
    <property type="entry name" value="Fn3-like"/>
    <property type="match status" value="1"/>
</dbReference>
<dbReference type="InterPro" id="IPR013783">
    <property type="entry name" value="Ig-like_fold"/>
</dbReference>
<dbReference type="InterPro" id="IPR002772">
    <property type="entry name" value="Glyco_hydro_3_C"/>
</dbReference>
<dbReference type="InterPro" id="IPR026891">
    <property type="entry name" value="Fn3-like"/>
</dbReference>
<dbReference type="GO" id="GO:0031222">
    <property type="term" value="P:arabinan catabolic process"/>
    <property type="evidence" value="ECO:0007669"/>
    <property type="project" value="TreeGrafter"/>
</dbReference>
<dbReference type="AlphaFoldDB" id="A0A921SXJ9"/>